<comment type="caution">
    <text evidence="1">The sequence shown here is derived from an EMBL/GenBank/DDBJ whole genome shotgun (WGS) entry which is preliminary data.</text>
</comment>
<evidence type="ECO:0000313" key="1">
    <source>
        <dbReference type="EMBL" id="KAG5594486.1"/>
    </source>
</evidence>
<evidence type="ECO:0000313" key="2">
    <source>
        <dbReference type="Proteomes" id="UP000824120"/>
    </source>
</evidence>
<keyword evidence="2" id="KW-1185">Reference proteome</keyword>
<reference evidence="1 2" key="1">
    <citation type="submission" date="2020-09" db="EMBL/GenBank/DDBJ databases">
        <title>De no assembly of potato wild relative species, Solanum commersonii.</title>
        <authorList>
            <person name="Cho K."/>
        </authorList>
    </citation>
    <scope>NUCLEOTIDE SEQUENCE [LARGE SCALE GENOMIC DNA]</scope>
    <source>
        <strain evidence="1">LZ3.2</strain>
        <tissue evidence="1">Leaf</tissue>
    </source>
</reference>
<accession>A0A9J5Y5Z9</accession>
<gene>
    <name evidence="1" type="ORF">H5410_035718</name>
</gene>
<protein>
    <submittedName>
        <fullName evidence="1">Uncharacterized protein</fullName>
    </submittedName>
</protein>
<dbReference type="EMBL" id="JACXVP010000007">
    <property type="protein sequence ID" value="KAG5594486.1"/>
    <property type="molecule type" value="Genomic_DNA"/>
</dbReference>
<dbReference type="Proteomes" id="UP000824120">
    <property type="component" value="Chromosome 7"/>
</dbReference>
<sequence>MANAHRRYDQIGKLIVEDERPFEEQVASNIIMSCANDKAPGPDERSYTGQVGSGLCSGQDEEARLKWFRHVNRRCADAPLRRCESAGDMEKPTRRHQKLRHIMHRHCTIKTSA</sequence>
<dbReference type="AlphaFoldDB" id="A0A9J5Y5Z9"/>
<organism evidence="1 2">
    <name type="scientific">Solanum commersonii</name>
    <name type="common">Commerson's wild potato</name>
    <name type="synonym">Commerson's nightshade</name>
    <dbReference type="NCBI Taxonomy" id="4109"/>
    <lineage>
        <taxon>Eukaryota</taxon>
        <taxon>Viridiplantae</taxon>
        <taxon>Streptophyta</taxon>
        <taxon>Embryophyta</taxon>
        <taxon>Tracheophyta</taxon>
        <taxon>Spermatophyta</taxon>
        <taxon>Magnoliopsida</taxon>
        <taxon>eudicotyledons</taxon>
        <taxon>Gunneridae</taxon>
        <taxon>Pentapetalae</taxon>
        <taxon>asterids</taxon>
        <taxon>lamiids</taxon>
        <taxon>Solanales</taxon>
        <taxon>Solanaceae</taxon>
        <taxon>Solanoideae</taxon>
        <taxon>Solaneae</taxon>
        <taxon>Solanum</taxon>
    </lineage>
</organism>
<proteinExistence type="predicted"/>
<dbReference type="OrthoDB" id="552115at2759"/>
<name>A0A9J5Y5Z9_SOLCO</name>